<dbReference type="Pfam" id="PF04555">
    <property type="entry name" value="XhoI"/>
    <property type="match status" value="1"/>
</dbReference>
<dbReference type="RefSeq" id="WP_143940560.1">
    <property type="nucleotide sequence ID" value="NZ_VKLS01000029.1"/>
</dbReference>
<evidence type="ECO:0000313" key="1">
    <source>
        <dbReference type="EMBL" id="TSB43356.1"/>
    </source>
</evidence>
<dbReference type="EMBL" id="VKLS01000029">
    <property type="protein sequence ID" value="TSB43356.1"/>
    <property type="molecule type" value="Genomic_DNA"/>
</dbReference>
<evidence type="ECO:0000313" key="2">
    <source>
        <dbReference type="Proteomes" id="UP000320888"/>
    </source>
</evidence>
<name>A0A553ZQ24_9ACTN</name>
<gene>
    <name evidence="1" type="ORF">FNZ23_04930</name>
</gene>
<dbReference type="Proteomes" id="UP000320888">
    <property type="component" value="Unassembled WGS sequence"/>
</dbReference>
<protein>
    <recommendedName>
        <fullName evidence="3">Restriction endonuclease</fullName>
    </recommendedName>
</protein>
<comment type="caution">
    <text evidence="1">The sequence shown here is derived from an EMBL/GenBank/DDBJ whole genome shotgun (WGS) entry which is preliminary data.</text>
</comment>
<proteinExistence type="predicted"/>
<organism evidence="1 2">
    <name type="scientific">Streptomyces benahoarensis</name>
    <dbReference type="NCBI Taxonomy" id="2595054"/>
    <lineage>
        <taxon>Bacteria</taxon>
        <taxon>Bacillati</taxon>
        <taxon>Actinomycetota</taxon>
        <taxon>Actinomycetes</taxon>
        <taxon>Kitasatosporales</taxon>
        <taxon>Streptomycetaceae</taxon>
        <taxon>Streptomyces</taxon>
    </lineage>
</organism>
<dbReference type="InterPro" id="IPR007636">
    <property type="entry name" value="Restrct_endonuc_II_XhoI"/>
</dbReference>
<dbReference type="GO" id="GO:0003677">
    <property type="term" value="F:DNA binding"/>
    <property type="evidence" value="ECO:0007669"/>
    <property type="project" value="InterPro"/>
</dbReference>
<dbReference type="AlphaFoldDB" id="A0A553ZQ24"/>
<reference evidence="1 2" key="1">
    <citation type="submission" date="2019-07" db="EMBL/GenBank/DDBJ databases">
        <title>Draft genome for Streptomyces benahoarensis MZ03-48.</title>
        <authorList>
            <person name="Gonzalez-Pimentel J.L."/>
        </authorList>
    </citation>
    <scope>NUCLEOTIDE SEQUENCE [LARGE SCALE GENOMIC DNA]</scope>
    <source>
        <strain evidence="1 2">MZ03-48</strain>
    </source>
</reference>
<dbReference type="GO" id="GO:0009307">
    <property type="term" value="P:DNA restriction-modification system"/>
    <property type="evidence" value="ECO:0007669"/>
    <property type="project" value="InterPro"/>
</dbReference>
<dbReference type="GO" id="GO:0009036">
    <property type="term" value="F:type II site-specific deoxyribonuclease activity"/>
    <property type="evidence" value="ECO:0007669"/>
    <property type="project" value="InterPro"/>
</dbReference>
<evidence type="ECO:0008006" key="3">
    <source>
        <dbReference type="Google" id="ProtNLM"/>
    </source>
</evidence>
<dbReference type="OrthoDB" id="3638769at2"/>
<sequence length="235" mass="25931">MSAQPNWDNDALNRAVHTMWAARSQGTQSGKHMAAVEDLVIKSAIEACKGTPITFLRGEAATLPGVYRPRKNWDLVALDDDRLVFAIEMKSQSVEKISNNANNRNEEAIGSATDLRLAHKKGLLGRDRGDAHRPWIGYFFILEEALQSTRPARQQVSAALPTDPAYGTHPSYEDRYRLLCERLLENKLYDGACFLLSGTDPGAVVKQPDPSAGIDFGSFMASLDGYLAKYCANRT</sequence>
<accession>A0A553ZQ24</accession>
<keyword evidence="2" id="KW-1185">Reference proteome</keyword>